<feature type="non-terminal residue" evidence="3">
    <location>
        <position position="96"/>
    </location>
</feature>
<reference evidence="3" key="1">
    <citation type="submission" date="2021-01" db="EMBL/GenBank/DDBJ databases">
        <title>A chromosome-scale assembly of European eel, Anguilla anguilla.</title>
        <authorList>
            <person name="Henkel C."/>
            <person name="Jong-Raadsen S.A."/>
            <person name="Dufour S."/>
            <person name="Weltzien F.-A."/>
            <person name="Palstra A.P."/>
            <person name="Pelster B."/>
            <person name="Spaink H.P."/>
            <person name="Van Den Thillart G.E."/>
            <person name="Jansen H."/>
            <person name="Zahm M."/>
            <person name="Klopp C."/>
            <person name="Cedric C."/>
            <person name="Louis A."/>
            <person name="Berthelot C."/>
            <person name="Parey E."/>
            <person name="Roest Crollius H."/>
            <person name="Montfort J."/>
            <person name="Robinson-Rechavi M."/>
            <person name="Bucao C."/>
            <person name="Bouchez O."/>
            <person name="Gislard M."/>
            <person name="Lluch J."/>
            <person name="Milhes M."/>
            <person name="Lampietro C."/>
            <person name="Lopez Roques C."/>
            <person name="Donnadieu C."/>
            <person name="Braasch I."/>
            <person name="Desvignes T."/>
            <person name="Postlethwait J."/>
            <person name="Bobe J."/>
            <person name="Guiguen Y."/>
            <person name="Dirks R."/>
        </authorList>
    </citation>
    <scope>NUCLEOTIDE SEQUENCE</scope>
    <source>
        <strain evidence="3">Tag_6206</strain>
        <tissue evidence="3">Liver</tissue>
    </source>
</reference>
<comment type="caution">
    <text evidence="3">The sequence shown here is derived from an EMBL/GenBank/DDBJ whole genome shotgun (WGS) entry which is preliminary data.</text>
</comment>
<evidence type="ECO:0000313" key="3">
    <source>
        <dbReference type="EMBL" id="KAG5837154.1"/>
    </source>
</evidence>
<feature type="region of interest" description="Disordered" evidence="1">
    <location>
        <begin position="44"/>
        <end position="63"/>
    </location>
</feature>
<accession>A0A9D3LUC1</accession>
<evidence type="ECO:0000313" key="4">
    <source>
        <dbReference type="Proteomes" id="UP001044222"/>
    </source>
</evidence>
<sequence>PESGDHPGGRGPWLHACRCVGEPWTGSSVVPGLRVLRLWKETKVPGGNPCKHGKHASSTQRGSRRLNPEPIVLFDLWFFFLLFYILYHFFCFNKIQ</sequence>
<proteinExistence type="predicted"/>
<organism evidence="3 4">
    <name type="scientific">Anguilla anguilla</name>
    <name type="common">European freshwater eel</name>
    <name type="synonym">Muraena anguilla</name>
    <dbReference type="NCBI Taxonomy" id="7936"/>
    <lineage>
        <taxon>Eukaryota</taxon>
        <taxon>Metazoa</taxon>
        <taxon>Chordata</taxon>
        <taxon>Craniata</taxon>
        <taxon>Vertebrata</taxon>
        <taxon>Euteleostomi</taxon>
        <taxon>Actinopterygii</taxon>
        <taxon>Neopterygii</taxon>
        <taxon>Teleostei</taxon>
        <taxon>Anguilliformes</taxon>
        <taxon>Anguillidae</taxon>
        <taxon>Anguilla</taxon>
    </lineage>
</organism>
<dbReference type="AlphaFoldDB" id="A0A9D3LUC1"/>
<dbReference type="EMBL" id="JAFIRN010000013">
    <property type="protein sequence ID" value="KAG5837154.1"/>
    <property type="molecule type" value="Genomic_DNA"/>
</dbReference>
<gene>
    <name evidence="3" type="ORF">ANANG_G00236270</name>
</gene>
<protein>
    <submittedName>
        <fullName evidence="3">Uncharacterized protein</fullName>
    </submittedName>
</protein>
<keyword evidence="2" id="KW-0472">Membrane</keyword>
<evidence type="ECO:0000256" key="2">
    <source>
        <dbReference type="SAM" id="Phobius"/>
    </source>
</evidence>
<evidence type="ECO:0000256" key="1">
    <source>
        <dbReference type="SAM" id="MobiDB-lite"/>
    </source>
</evidence>
<dbReference type="Proteomes" id="UP001044222">
    <property type="component" value="Chromosome 13"/>
</dbReference>
<keyword evidence="2" id="KW-0812">Transmembrane</keyword>
<keyword evidence="4" id="KW-1185">Reference proteome</keyword>
<feature type="transmembrane region" description="Helical" evidence="2">
    <location>
        <begin position="71"/>
        <end position="90"/>
    </location>
</feature>
<name>A0A9D3LUC1_ANGAN</name>
<keyword evidence="2" id="KW-1133">Transmembrane helix</keyword>